<proteinExistence type="predicted"/>
<protein>
    <submittedName>
        <fullName evidence="2">Zinc finger, BED-type</fullName>
    </submittedName>
</protein>
<dbReference type="AlphaFoldDB" id="A0A2U1NUL8"/>
<name>A0A2U1NUL8_ARTAN</name>
<dbReference type="EMBL" id="PKPP01002166">
    <property type="protein sequence ID" value="PWA77160.1"/>
    <property type="molecule type" value="Genomic_DNA"/>
</dbReference>
<dbReference type="InterPro" id="IPR008906">
    <property type="entry name" value="HATC_C_dom"/>
</dbReference>
<feature type="domain" description="HAT C-terminal dimerisation" evidence="1">
    <location>
        <begin position="1"/>
        <end position="41"/>
    </location>
</feature>
<evidence type="ECO:0000313" key="3">
    <source>
        <dbReference type="Proteomes" id="UP000245207"/>
    </source>
</evidence>
<dbReference type="Pfam" id="PF05699">
    <property type="entry name" value="Dimer_Tnp_hAT"/>
    <property type="match status" value="1"/>
</dbReference>
<dbReference type="GO" id="GO:0046983">
    <property type="term" value="F:protein dimerization activity"/>
    <property type="evidence" value="ECO:0007669"/>
    <property type="project" value="InterPro"/>
</dbReference>
<comment type="caution">
    <text evidence="2">The sequence shown here is derived from an EMBL/GenBank/DDBJ whole genome shotgun (WGS) entry which is preliminary data.</text>
</comment>
<keyword evidence="3" id="KW-1185">Reference proteome</keyword>
<dbReference type="SUPFAM" id="SSF53098">
    <property type="entry name" value="Ribonuclease H-like"/>
    <property type="match status" value="1"/>
</dbReference>
<dbReference type="InterPro" id="IPR012337">
    <property type="entry name" value="RNaseH-like_sf"/>
</dbReference>
<dbReference type="PANTHER" id="PTHR23272:SF190">
    <property type="entry name" value="ZINC FINGER, BED-TYPE-RELATED"/>
    <property type="match status" value="1"/>
</dbReference>
<dbReference type="Proteomes" id="UP000245207">
    <property type="component" value="Unassembled WGS sequence"/>
</dbReference>
<organism evidence="2 3">
    <name type="scientific">Artemisia annua</name>
    <name type="common">Sweet wormwood</name>
    <dbReference type="NCBI Taxonomy" id="35608"/>
    <lineage>
        <taxon>Eukaryota</taxon>
        <taxon>Viridiplantae</taxon>
        <taxon>Streptophyta</taxon>
        <taxon>Embryophyta</taxon>
        <taxon>Tracheophyta</taxon>
        <taxon>Spermatophyta</taxon>
        <taxon>Magnoliopsida</taxon>
        <taxon>eudicotyledons</taxon>
        <taxon>Gunneridae</taxon>
        <taxon>Pentapetalae</taxon>
        <taxon>asterids</taxon>
        <taxon>campanulids</taxon>
        <taxon>Asterales</taxon>
        <taxon>Asteraceae</taxon>
        <taxon>Asteroideae</taxon>
        <taxon>Anthemideae</taxon>
        <taxon>Artemisiinae</taxon>
        <taxon>Artemisia</taxon>
    </lineage>
</organism>
<sequence length="214" mass="23798">MPISTVVSESAFSTSGWVIDKFRSSLTPKSAEALICTQDWLRSTPADVEDMQVNGQQLEDLVENLAKIELAQTYYWVQAQNYKMANVVRLKTVKPNFENRKPTKPAKPETVKTTWFRFLILQKPHGRDDTNTLPSSGTITFPASSTGGGDSRLWYSWYSGGAKVGCFGARHHESSAYGSYGKSDEAMKCYSCCSNRILCLLNDNVDMEVVVGVD</sequence>
<evidence type="ECO:0000259" key="1">
    <source>
        <dbReference type="Pfam" id="PF05699"/>
    </source>
</evidence>
<reference evidence="2 3" key="1">
    <citation type="journal article" date="2018" name="Mol. Plant">
        <title>The genome of Artemisia annua provides insight into the evolution of Asteraceae family and artemisinin biosynthesis.</title>
        <authorList>
            <person name="Shen Q."/>
            <person name="Zhang L."/>
            <person name="Liao Z."/>
            <person name="Wang S."/>
            <person name="Yan T."/>
            <person name="Shi P."/>
            <person name="Liu M."/>
            <person name="Fu X."/>
            <person name="Pan Q."/>
            <person name="Wang Y."/>
            <person name="Lv Z."/>
            <person name="Lu X."/>
            <person name="Zhang F."/>
            <person name="Jiang W."/>
            <person name="Ma Y."/>
            <person name="Chen M."/>
            <person name="Hao X."/>
            <person name="Li L."/>
            <person name="Tang Y."/>
            <person name="Lv G."/>
            <person name="Zhou Y."/>
            <person name="Sun X."/>
            <person name="Brodelius P.E."/>
            <person name="Rose J.K.C."/>
            <person name="Tang K."/>
        </authorList>
    </citation>
    <scope>NUCLEOTIDE SEQUENCE [LARGE SCALE GENOMIC DNA]</scope>
    <source>
        <strain evidence="3">cv. Huhao1</strain>
        <tissue evidence="2">Leaf</tissue>
    </source>
</reference>
<accession>A0A2U1NUL8</accession>
<dbReference type="OrthoDB" id="1301613at2759"/>
<evidence type="ECO:0000313" key="2">
    <source>
        <dbReference type="EMBL" id="PWA77160.1"/>
    </source>
</evidence>
<gene>
    <name evidence="2" type="ORF">CTI12_AA125050</name>
</gene>
<dbReference type="PANTHER" id="PTHR23272">
    <property type="entry name" value="BED FINGER-RELATED"/>
    <property type="match status" value="1"/>
</dbReference>